<reference evidence="1 2" key="1">
    <citation type="submission" date="2022-12" db="EMBL/GenBank/DDBJ databases">
        <title>Chromosome-scale assembly of the Ensete ventricosum genome.</title>
        <authorList>
            <person name="Dussert Y."/>
            <person name="Stocks J."/>
            <person name="Wendawek A."/>
            <person name="Woldeyes F."/>
            <person name="Nichols R.A."/>
            <person name="Borrell J.S."/>
        </authorList>
    </citation>
    <scope>NUCLEOTIDE SEQUENCE [LARGE SCALE GENOMIC DNA]</scope>
    <source>
        <strain evidence="2">cv. Maze</strain>
        <tissue evidence="1">Seeds</tissue>
    </source>
</reference>
<protein>
    <submittedName>
        <fullName evidence="1">Uncharacterized protein</fullName>
    </submittedName>
</protein>
<evidence type="ECO:0000313" key="2">
    <source>
        <dbReference type="Proteomes" id="UP001222027"/>
    </source>
</evidence>
<accession>A0AAV8PVT8</accession>
<sequence length="68" mass="7739">MRSLLNPTFEGVSQEDLLFSTSNMNMPELSHDDVEQELERETHGCVESLRKIKMPDEGGKETELKSIT</sequence>
<name>A0AAV8PVT8_ENSVE</name>
<keyword evidence="2" id="KW-1185">Reference proteome</keyword>
<comment type="caution">
    <text evidence="1">The sequence shown here is derived from an EMBL/GenBank/DDBJ whole genome shotgun (WGS) entry which is preliminary data.</text>
</comment>
<dbReference type="EMBL" id="JAQQAF010000008">
    <property type="protein sequence ID" value="KAJ8464947.1"/>
    <property type="molecule type" value="Genomic_DNA"/>
</dbReference>
<dbReference type="AlphaFoldDB" id="A0AAV8PVT8"/>
<dbReference type="Proteomes" id="UP001222027">
    <property type="component" value="Unassembled WGS sequence"/>
</dbReference>
<proteinExistence type="predicted"/>
<evidence type="ECO:0000313" key="1">
    <source>
        <dbReference type="EMBL" id="KAJ8464947.1"/>
    </source>
</evidence>
<gene>
    <name evidence="1" type="ORF">OPV22_027499</name>
</gene>
<organism evidence="1 2">
    <name type="scientific">Ensete ventricosum</name>
    <name type="common">Abyssinian banana</name>
    <name type="synonym">Musa ensete</name>
    <dbReference type="NCBI Taxonomy" id="4639"/>
    <lineage>
        <taxon>Eukaryota</taxon>
        <taxon>Viridiplantae</taxon>
        <taxon>Streptophyta</taxon>
        <taxon>Embryophyta</taxon>
        <taxon>Tracheophyta</taxon>
        <taxon>Spermatophyta</taxon>
        <taxon>Magnoliopsida</taxon>
        <taxon>Liliopsida</taxon>
        <taxon>Zingiberales</taxon>
        <taxon>Musaceae</taxon>
        <taxon>Ensete</taxon>
    </lineage>
</organism>